<dbReference type="InterPro" id="IPR023996">
    <property type="entry name" value="TonB-dep_OMP_SusC/RagA"/>
</dbReference>
<dbReference type="InterPro" id="IPR012910">
    <property type="entry name" value="Plug_dom"/>
</dbReference>
<comment type="subcellular location">
    <subcellularLocation>
        <location evidence="1">Cell outer membrane</location>
        <topology evidence="1">Multi-pass membrane protein</topology>
    </subcellularLocation>
</comment>
<comment type="caution">
    <text evidence="4">The sequence shown here is derived from an EMBL/GenBank/DDBJ whole genome shotgun (WGS) entry which is preliminary data.</text>
</comment>
<name>A0ABV0BQG6_9SPHI</name>
<dbReference type="Gene3D" id="2.170.130.10">
    <property type="entry name" value="TonB-dependent receptor, plug domain"/>
    <property type="match status" value="1"/>
</dbReference>
<dbReference type="Pfam" id="PF13715">
    <property type="entry name" value="CarbopepD_reg_2"/>
    <property type="match status" value="1"/>
</dbReference>
<reference evidence="4 5" key="1">
    <citation type="submission" date="2024-04" db="EMBL/GenBank/DDBJ databases">
        <title>WGS of bacteria from Torrens River.</title>
        <authorList>
            <person name="Wyrsch E.R."/>
            <person name="Drigo B."/>
        </authorList>
    </citation>
    <scope>NUCLEOTIDE SEQUENCE [LARGE SCALE GENOMIC DNA]</scope>
    <source>
        <strain evidence="4 5">TWI391</strain>
    </source>
</reference>
<dbReference type="InterPro" id="IPR037066">
    <property type="entry name" value="Plug_dom_sf"/>
</dbReference>
<dbReference type="InterPro" id="IPR039426">
    <property type="entry name" value="TonB-dep_rcpt-like"/>
</dbReference>
<comment type="similarity">
    <text evidence="1">Belongs to the TonB-dependent receptor family.</text>
</comment>
<accession>A0ABV0BQG6</accession>
<keyword evidence="1" id="KW-0813">Transport</keyword>
<dbReference type="Pfam" id="PF07715">
    <property type="entry name" value="Plug"/>
    <property type="match status" value="1"/>
</dbReference>
<keyword evidence="4" id="KW-0675">Receptor</keyword>
<keyword evidence="2" id="KW-0732">Signal</keyword>
<sequence length="1026" mass="112825">MKRRATILSCALSLVMSATFAQKTKVKGNVTDDKGNQLSGVTITEKGTGNATATNVTGGFELSAETGKILVFNIVGYEPKEVVYTGGNLNISLTSSNTALDEVVIVAFGTQKKANLTGSVATITPKQLADRPVTSLQNALQGISPGVTVLSRPGEASKDNKGGITVRGRTNLGSPSPMFIIDGIPATSAEFSALSPSDINSMSVLKDAASASLYGSRAANGVILVTTKRGGGDRAVVGFNANYGFQSATYLPEFADAVGYAELHNRAMLNAGKDATFTPDLVEKYKNQTDPDLYPNNDWYKEVLRGSAPQRDFGLNVNAPGKITNYYLGLNYFDQESLVPGRKQDRINMKLNTNTTVIKDLLTFNTNVSFLKQDYDRNGSAISWVEMGRALPFTSIRQSNGAWGSVSNGIENANVAKNNQLRAITEGGRGNNRDNYLQMAANASLTPLKGLSIDGAISLKYTNTNSFDFINRTDPIIGFISKKPLDATATPINELKEFWGKRQELLLQGTINYERRFGDHYGKATVGASEESNVYREAFLGRKNFVNNDATTIINGSSGEISQDDKGLANRTTQDEWALRSFFGRFNYSYQDKYLFEANMRMDYSSRFAPEVRRAIFPSFSAGWNINKESFMQDVEWIDLLKLRGSYGTLGNQDAVAIGNYYTLLNRYSAYSFNGVAVDGLEQQYGANRLALWEKVTMSNVGIDATFLGGKLNLVADYFVKKSEDVLLQPATLSTYGYEKKFTPYYNQGITQNKGIEIALTYNGKIGEEFTYSVSGNISKINNKIISLGDVNEIVEGYYINRVGGSVGDFYGYKTDGLFTNEAELKALNYEGMGGTPKLGDIKYVDMNADKKIDALDRTILGNDVPWFNYGFNFRAAYKNFDIDVLTYGVGGVKTYMDNEAVQPFFNGANIKKNWINGWTKDNNDADAPFPRITLTGDAPHNYKTSDFWLFSGNYFRIRAITVGYTFPKEMLSNIKMSQLRLFASSNNPFTFMADKRLGDFDPETGSGRASYPGLKTISFGLTAKF</sequence>
<dbReference type="InterPro" id="IPR008969">
    <property type="entry name" value="CarboxyPept-like_regulatory"/>
</dbReference>
<evidence type="ECO:0000256" key="2">
    <source>
        <dbReference type="SAM" id="SignalP"/>
    </source>
</evidence>
<dbReference type="NCBIfam" id="TIGR04056">
    <property type="entry name" value="OMP_RagA_SusC"/>
    <property type="match status" value="1"/>
</dbReference>
<protein>
    <submittedName>
        <fullName evidence="4">TonB-dependent receptor</fullName>
    </submittedName>
</protein>
<evidence type="ECO:0000256" key="1">
    <source>
        <dbReference type="PROSITE-ProRule" id="PRU01360"/>
    </source>
</evidence>
<dbReference type="RefSeq" id="WP_346580974.1">
    <property type="nucleotide sequence ID" value="NZ_JBDJNQ010000002.1"/>
</dbReference>
<organism evidence="4 5">
    <name type="scientific">Sphingobacterium kitahiroshimense</name>
    <dbReference type="NCBI Taxonomy" id="470446"/>
    <lineage>
        <taxon>Bacteria</taxon>
        <taxon>Pseudomonadati</taxon>
        <taxon>Bacteroidota</taxon>
        <taxon>Sphingobacteriia</taxon>
        <taxon>Sphingobacteriales</taxon>
        <taxon>Sphingobacteriaceae</taxon>
        <taxon>Sphingobacterium</taxon>
    </lineage>
</organism>
<keyword evidence="1" id="KW-0998">Cell outer membrane</keyword>
<keyword evidence="1" id="KW-0472">Membrane</keyword>
<feature type="domain" description="TonB-dependent receptor plug" evidence="3">
    <location>
        <begin position="113"/>
        <end position="222"/>
    </location>
</feature>
<evidence type="ECO:0000259" key="3">
    <source>
        <dbReference type="Pfam" id="PF07715"/>
    </source>
</evidence>
<evidence type="ECO:0000313" key="4">
    <source>
        <dbReference type="EMBL" id="MEN5376951.1"/>
    </source>
</evidence>
<dbReference type="PROSITE" id="PS52016">
    <property type="entry name" value="TONB_DEPENDENT_REC_3"/>
    <property type="match status" value="1"/>
</dbReference>
<dbReference type="SUPFAM" id="SSF49464">
    <property type="entry name" value="Carboxypeptidase regulatory domain-like"/>
    <property type="match status" value="1"/>
</dbReference>
<dbReference type="Proteomes" id="UP001409291">
    <property type="component" value="Unassembled WGS sequence"/>
</dbReference>
<dbReference type="EMBL" id="JBDJNQ010000002">
    <property type="protein sequence ID" value="MEN5376951.1"/>
    <property type="molecule type" value="Genomic_DNA"/>
</dbReference>
<gene>
    <name evidence="4" type="ORF">ABE541_06740</name>
</gene>
<feature type="signal peptide" evidence="2">
    <location>
        <begin position="1"/>
        <end position="21"/>
    </location>
</feature>
<feature type="chain" id="PRO_5047457471" evidence="2">
    <location>
        <begin position="22"/>
        <end position="1026"/>
    </location>
</feature>
<dbReference type="InterPro" id="IPR023997">
    <property type="entry name" value="TonB-dep_OMP_SusC/RagA_CS"/>
</dbReference>
<proteinExistence type="inferred from homology"/>
<keyword evidence="1" id="KW-1134">Transmembrane beta strand</keyword>
<dbReference type="SUPFAM" id="SSF56935">
    <property type="entry name" value="Porins"/>
    <property type="match status" value="1"/>
</dbReference>
<keyword evidence="1" id="KW-0812">Transmembrane</keyword>
<evidence type="ECO:0000313" key="5">
    <source>
        <dbReference type="Proteomes" id="UP001409291"/>
    </source>
</evidence>
<dbReference type="NCBIfam" id="TIGR04057">
    <property type="entry name" value="SusC_RagA_signa"/>
    <property type="match status" value="1"/>
</dbReference>
<keyword evidence="5" id="KW-1185">Reference proteome</keyword>